<dbReference type="FunFam" id="2.40.10.10:FF:000166">
    <property type="entry name" value="Trypsin"/>
    <property type="match status" value="1"/>
</dbReference>
<dbReference type="PANTHER" id="PTHR24250:SF50">
    <property type="entry name" value="PEPTIDASE S1 DOMAIN-CONTAINING PROTEIN"/>
    <property type="match status" value="1"/>
</dbReference>
<dbReference type="PANTHER" id="PTHR24250">
    <property type="entry name" value="CHYMOTRYPSIN-RELATED"/>
    <property type="match status" value="1"/>
</dbReference>
<evidence type="ECO:0000256" key="1">
    <source>
        <dbReference type="ARBA" id="ARBA00023157"/>
    </source>
</evidence>
<dbReference type="STRING" id="6832.A0A553NEC2"/>
<evidence type="ECO:0000313" key="5">
    <source>
        <dbReference type="EMBL" id="TRY63794.1"/>
    </source>
</evidence>
<dbReference type="InterPro" id="IPR043504">
    <property type="entry name" value="Peptidase_S1_PA_chymotrypsin"/>
</dbReference>
<accession>A0A553NEC2</accession>
<feature type="chain" id="PRO_5021791724" description="Peptidase S1 domain-containing protein" evidence="3">
    <location>
        <begin position="21"/>
        <end position="439"/>
    </location>
</feature>
<dbReference type="InterPro" id="IPR009003">
    <property type="entry name" value="Peptidase_S1_PA"/>
</dbReference>
<dbReference type="PROSITE" id="PS50240">
    <property type="entry name" value="TRYPSIN_DOM"/>
    <property type="match status" value="1"/>
</dbReference>
<protein>
    <recommendedName>
        <fullName evidence="4">Peptidase S1 domain-containing protein</fullName>
    </recommendedName>
</protein>
<proteinExistence type="predicted"/>
<dbReference type="Proteomes" id="UP000318571">
    <property type="component" value="Chromosome 10"/>
</dbReference>
<dbReference type="OMA" id="NANICSG"/>
<dbReference type="Gene3D" id="2.40.10.10">
    <property type="entry name" value="Trypsin-like serine proteases"/>
    <property type="match status" value="1"/>
</dbReference>
<dbReference type="GO" id="GO:0006508">
    <property type="term" value="P:proteolysis"/>
    <property type="evidence" value="ECO:0007669"/>
    <property type="project" value="InterPro"/>
</dbReference>
<feature type="region of interest" description="Disordered" evidence="2">
    <location>
        <begin position="162"/>
        <end position="204"/>
    </location>
</feature>
<dbReference type="SMART" id="SM00020">
    <property type="entry name" value="Tryp_SPc"/>
    <property type="match status" value="1"/>
</dbReference>
<dbReference type="InterPro" id="IPR001254">
    <property type="entry name" value="Trypsin_dom"/>
</dbReference>
<keyword evidence="6" id="KW-1185">Reference proteome</keyword>
<keyword evidence="3" id="KW-0732">Signal</keyword>
<dbReference type="PROSITE" id="PS00134">
    <property type="entry name" value="TRYPSIN_HIS"/>
    <property type="match status" value="1"/>
</dbReference>
<feature type="domain" description="Peptidase S1" evidence="4">
    <location>
        <begin position="203"/>
        <end position="438"/>
    </location>
</feature>
<evidence type="ECO:0000259" key="4">
    <source>
        <dbReference type="PROSITE" id="PS50240"/>
    </source>
</evidence>
<evidence type="ECO:0000313" key="6">
    <source>
        <dbReference type="Proteomes" id="UP000318571"/>
    </source>
</evidence>
<reference evidence="5 6" key="1">
    <citation type="journal article" date="2018" name="Nat. Ecol. Evol.">
        <title>Genomic signatures of mitonuclear coevolution across populations of Tigriopus californicus.</title>
        <authorList>
            <person name="Barreto F.S."/>
            <person name="Watson E.T."/>
            <person name="Lima T.G."/>
            <person name="Willett C.S."/>
            <person name="Edmands S."/>
            <person name="Li W."/>
            <person name="Burton R.S."/>
        </authorList>
    </citation>
    <scope>NUCLEOTIDE SEQUENCE [LARGE SCALE GENOMIC DNA]</scope>
    <source>
        <strain evidence="5 6">San Diego</strain>
    </source>
</reference>
<organism evidence="5 6">
    <name type="scientific">Tigriopus californicus</name>
    <name type="common">Marine copepod</name>
    <dbReference type="NCBI Taxonomy" id="6832"/>
    <lineage>
        <taxon>Eukaryota</taxon>
        <taxon>Metazoa</taxon>
        <taxon>Ecdysozoa</taxon>
        <taxon>Arthropoda</taxon>
        <taxon>Crustacea</taxon>
        <taxon>Multicrustacea</taxon>
        <taxon>Hexanauplia</taxon>
        <taxon>Copepoda</taxon>
        <taxon>Harpacticoida</taxon>
        <taxon>Harpacticidae</taxon>
        <taxon>Tigriopus</taxon>
    </lineage>
</organism>
<evidence type="ECO:0000256" key="2">
    <source>
        <dbReference type="SAM" id="MobiDB-lite"/>
    </source>
</evidence>
<evidence type="ECO:0000256" key="3">
    <source>
        <dbReference type="SAM" id="SignalP"/>
    </source>
</evidence>
<dbReference type="InterPro" id="IPR001314">
    <property type="entry name" value="Peptidase_S1A"/>
</dbReference>
<dbReference type="InterPro" id="IPR018114">
    <property type="entry name" value="TRYPSIN_HIS"/>
</dbReference>
<dbReference type="AlphaFoldDB" id="A0A553NEC2"/>
<dbReference type="EMBL" id="VCGU01000458">
    <property type="protein sequence ID" value="TRY63794.1"/>
    <property type="molecule type" value="Genomic_DNA"/>
</dbReference>
<dbReference type="PRINTS" id="PR00722">
    <property type="entry name" value="CHYMOTRYPSIN"/>
</dbReference>
<feature type="signal peptide" evidence="3">
    <location>
        <begin position="1"/>
        <end position="20"/>
    </location>
</feature>
<dbReference type="OrthoDB" id="5565075at2759"/>
<dbReference type="SUPFAM" id="SSF50494">
    <property type="entry name" value="Trypsin-like serine proteases"/>
    <property type="match status" value="1"/>
</dbReference>
<feature type="compositionally biased region" description="Low complexity" evidence="2">
    <location>
        <begin position="162"/>
        <end position="171"/>
    </location>
</feature>
<gene>
    <name evidence="5" type="ORF">TCAL_07280</name>
</gene>
<dbReference type="CDD" id="cd00190">
    <property type="entry name" value="Tryp_SPc"/>
    <property type="match status" value="1"/>
</dbReference>
<name>A0A553NEC2_TIGCA</name>
<feature type="compositionally biased region" description="Polar residues" evidence="2">
    <location>
        <begin position="189"/>
        <end position="202"/>
    </location>
</feature>
<dbReference type="GO" id="GO:0004252">
    <property type="term" value="F:serine-type endopeptidase activity"/>
    <property type="evidence" value="ECO:0007669"/>
    <property type="project" value="InterPro"/>
</dbReference>
<dbReference type="Pfam" id="PF00089">
    <property type="entry name" value="Trypsin"/>
    <property type="match status" value="1"/>
</dbReference>
<sequence>MKSQILVFFAVYAIHSLVEGSGSGVDITVSDVPAITSRMSLIDSPVACNQRVRVRPGFSYSFNSPAGQLGTTSRCVWKFVIPANSESVLTCDRYQVPCSWRHLFKIGGTNFCTASTGVFTNYGFTISNSRRLTLPVVFRIHRRASDIGEGVQGCRVYLVEPTSTSTTTTPSPTTPSPTTPTTVASSSTNQPQSQCGRSSTNRIVGGNVATPNDYPWIAFIYTQRVVDGQTQGYVCGGTILNNNWLVTAAHCVQGAASVSVRMGCHDYDVCEAVIAASSFLIHPNYNTQNLDSDIALIQLVSPVTFSTNIQPACLPASDLPDNTEITVAGWGLTSTVPNATISSVLKEGTMYSKPASVCISHYGPTFNSNTQICGEDIGINANANICSGDSGTSMGTYLNQQFQLDGVNSFVSSAGCDAGPQGFVRVYAFVPWILNNIQP</sequence>
<keyword evidence="1" id="KW-1015">Disulfide bond</keyword>
<comment type="caution">
    <text evidence="5">The sequence shown here is derived from an EMBL/GenBank/DDBJ whole genome shotgun (WGS) entry which is preliminary data.</text>
</comment>
<feature type="compositionally biased region" description="Low complexity" evidence="2">
    <location>
        <begin position="179"/>
        <end position="188"/>
    </location>
</feature>